<feature type="compositionally biased region" description="Polar residues" evidence="2">
    <location>
        <begin position="37"/>
        <end position="49"/>
    </location>
</feature>
<reference evidence="6 7" key="1">
    <citation type="submission" date="2017-10" db="EMBL/GenBank/DDBJ databases">
        <title>Comparative genomics in systemic dimorphic fungi from Ajellomycetaceae.</title>
        <authorList>
            <person name="Munoz J.F."/>
            <person name="Mcewen J.G."/>
            <person name="Clay O.K."/>
            <person name="Cuomo C.A."/>
        </authorList>
    </citation>
    <scope>NUCLEOTIDE SEQUENCE [LARGE SCALE GENOMIC DNA]</scope>
    <source>
        <strain evidence="6 7">UAMH5409</strain>
    </source>
</reference>
<keyword evidence="7" id="KW-1185">Reference proteome</keyword>
<dbReference type="GO" id="GO:0004386">
    <property type="term" value="F:helicase activity"/>
    <property type="evidence" value="ECO:0007669"/>
    <property type="project" value="InterPro"/>
</dbReference>
<accession>A0A2B7Y4S5</accession>
<dbReference type="FunFam" id="3.40.50.300:FF:001366">
    <property type="entry name" value="ATP binding protein, putative"/>
    <property type="match status" value="1"/>
</dbReference>
<keyword evidence="1" id="KW-0347">Helicase</keyword>
<dbReference type="Pfam" id="PF13087">
    <property type="entry name" value="AAA_12"/>
    <property type="match status" value="1"/>
</dbReference>
<feature type="domain" description="ZNFX1" evidence="5">
    <location>
        <begin position="113"/>
        <end position="221"/>
    </location>
</feature>
<dbReference type="Gene3D" id="3.40.50.300">
    <property type="entry name" value="P-loop containing nucleotide triphosphate hydrolases"/>
    <property type="match status" value="3"/>
</dbReference>
<dbReference type="Pfam" id="PF13086">
    <property type="entry name" value="AAA_11"/>
    <property type="match status" value="1"/>
</dbReference>
<gene>
    <name evidence="6" type="ORF">AJ79_01962</name>
</gene>
<evidence type="ECO:0000313" key="6">
    <source>
        <dbReference type="EMBL" id="PGH16195.1"/>
    </source>
</evidence>
<evidence type="ECO:0000256" key="2">
    <source>
        <dbReference type="SAM" id="MobiDB-lite"/>
    </source>
</evidence>
<dbReference type="OrthoDB" id="409395at2759"/>
<organism evidence="6 7">
    <name type="scientific">Helicocarpus griseus UAMH5409</name>
    <dbReference type="NCBI Taxonomy" id="1447875"/>
    <lineage>
        <taxon>Eukaryota</taxon>
        <taxon>Fungi</taxon>
        <taxon>Dikarya</taxon>
        <taxon>Ascomycota</taxon>
        <taxon>Pezizomycotina</taxon>
        <taxon>Eurotiomycetes</taxon>
        <taxon>Eurotiomycetidae</taxon>
        <taxon>Onygenales</taxon>
        <taxon>Ajellomycetaceae</taxon>
        <taxon>Helicocarpus</taxon>
    </lineage>
</organism>
<dbReference type="InterPro" id="IPR041677">
    <property type="entry name" value="DNA2/NAM7_AAA_11"/>
</dbReference>
<feature type="region of interest" description="Disordered" evidence="2">
    <location>
        <begin position="1076"/>
        <end position="1097"/>
    </location>
</feature>
<dbReference type="SUPFAM" id="SSF52540">
    <property type="entry name" value="P-loop containing nucleoside triphosphate hydrolases"/>
    <property type="match status" value="1"/>
</dbReference>
<dbReference type="Pfam" id="PF25396">
    <property type="entry name" value="ZNFX1"/>
    <property type="match status" value="1"/>
</dbReference>
<dbReference type="Proteomes" id="UP000223968">
    <property type="component" value="Unassembled WGS sequence"/>
</dbReference>
<evidence type="ECO:0000259" key="5">
    <source>
        <dbReference type="Pfam" id="PF25396"/>
    </source>
</evidence>
<dbReference type="EMBL" id="PDNB01000019">
    <property type="protein sequence ID" value="PGH16195.1"/>
    <property type="molecule type" value="Genomic_DNA"/>
</dbReference>
<dbReference type="CDD" id="cd18808">
    <property type="entry name" value="SF1_C_Upf1"/>
    <property type="match status" value="1"/>
</dbReference>
<evidence type="ECO:0008006" key="8">
    <source>
        <dbReference type="Google" id="ProtNLM"/>
    </source>
</evidence>
<dbReference type="InterPro" id="IPR027417">
    <property type="entry name" value="P-loop_NTPase"/>
</dbReference>
<dbReference type="InterPro" id="IPR045055">
    <property type="entry name" value="DNA2/NAM7-like"/>
</dbReference>
<comment type="caution">
    <text evidence="6">The sequence shown here is derived from an EMBL/GenBank/DDBJ whole genome shotgun (WGS) entry which is preliminary data.</text>
</comment>
<evidence type="ECO:0000259" key="3">
    <source>
        <dbReference type="Pfam" id="PF13086"/>
    </source>
</evidence>
<feature type="domain" description="DNA2/NAM7 helicase helicase" evidence="3">
    <location>
        <begin position="295"/>
        <end position="668"/>
    </location>
</feature>
<name>A0A2B7Y4S5_9EURO</name>
<dbReference type="GO" id="GO:0031380">
    <property type="term" value="C:nuclear RNA-directed RNA polymerase complex"/>
    <property type="evidence" value="ECO:0007669"/>
    <property type="project" value="TreeGrafter"/>
</dbReference>
<dbReference type="CDD" id="cd06008">
    <property type="entry name" value="NF-X1-zinc-finger"/>
    <property type="match status" value="1"/>
</dbReference>
<dbReference type="AlphaFoldDB" id="A0A2B7Y4S5"/>
<keyword evidence="1" id="KW-0067">ATP-binding</keyword>
<sequence>MRGGGINSTRLPGPSITLNKDIQAYVEETRRAAGGDSWTSKPELPTNNEVLGKNENGGSSDENVVGLLPNQLQGPWPSTGMYLKTHYDLLREDAVAPLRDAVAYVREDPQMKDSPDVCIYEKVHIVGLSCADNGIAMKLTFSTARAGKNIVWEYSPRLTTGNIVALTPASDMFKSKCSVAVVAARPLEGLKNVPSEIDIFFARAEDAEFDPQQEFVMVEARNGYYEASRHTLTALQKMGREGFPFSEYLCGLQPTIDPPEYIKTNPFVDMSSTLVDEECAKIDVLNDWPPPPKTLDSSQWDALHQILTRRLAIVQGPPGTGKTHVSVIALRSLLSTLPSTDPPVIIAAQTNHALDQLLRHIACFEMNYVRLGGRSADPDIKKRTIFELKKANPVPAIPGGLSGPSRKQLRALSENIMDLLLPFAPDNSKSPLPAFLLLKLDIITQAQYDSLVKGAEGWVHAGDQVEPLSAWLGDNKVKFEVVYKANNFGFLEDEIDLEYEQLKELELEQGIDEEDTEMLRGPYMSLMEQFKGRKISEAEMDSLPRRYLKQDDLWEIPANARSGVYSVFQKLAKQALRTTFRTLAKGYEVASRNLQTGKWELNSTILQSARVVGMTTTGLSKYRALISSLKPKIIMIEEAAEVIEAPIAAACVKSLEHLILVGDHKQLQGSCAVKELEGEPFYLKVSLFERLVHNGVEFRMLTKQRRMAPEIRRVLAPIYDDLEDHPSVLDRPEVPGMGGINSFFFCHGWPESSDSLLSKYNENEARMVVGFFIYLHMNKVSVKDITILTFYNGQRKKILKALRDNHLLQGQYLKVSTVDSYQGEENEIVILSLVRSSENNMNIGFLSVENRVCVALSRAKRGFYIFGNAEQLAVASPLWWEVSQIVSRAPKRIGYHVPLTCTNHQTKTYVGDPDKWDACDGGCSLRCEDILICGHKCPLRCHVIPHEQVRCQQPCRKALKCGHPCAQVCDDLCKCQYENCEVEDNNPVGSENVPPGVQAYPTLIPTPAKPTASPKTHAAMVKDYNDYANGGAAIDDARLALEARKMSINAPQPQRVHQGFFDLLGDSLIDIDSPIMQPKPTENPTVERPVSTRQPGKRQKYVQFFSSWPSPANGGANGGGSLI</sequence>
<dbReference type="GO" id="GO:0031048">
    <property type="term" value="P:regulatory ncRNA-mediated heterochromatin formation"/>
    <property type="evidence" value="ECO:0007669"/>
    <property type="project" value="TreeGrafter"/>
</dbReference>
<keyword evidence="1" id="KW-0547">Nucleotide-binding</keyword>
<protein>
    <recommendedName>
        <fullName evidence="8">Helicase required for RNAi-mediated heterochromatin assembly 1</fullName>
    </recommendedName>
</protein>
<feature type="domain" description="DNA2/NAM7 helicase-like C-terminal" evidence="4">
    <location>
        <begin position="683"/>
        <end position="869"/>
    </location>
</feature>
<feature type="region of interest" description="Disordered" evidence="2">
    <location>
        <begin position="31"/>
        <end position="59"/>
    </location>
</feature>
<keyword evidence="1" id="KW-0378">Hydrolase</keyword>
<evidence type="ECO:0000313" key="7">
    <source>
        <dbReference type="Proteomes" id="UP000223968"/>
    </source>
</evidence>
<dbReference type="STRING" id="1447875.A0A2B7Y4S5"/>
<dbReference type="InterPro" id="IPR047187">
    <property type="entry name" value="SF1_C_Upf1"/>
</dbReference>
<dbReference type="PANTHER" id="PTHR10887:SF341">
    <property type="entry name" value="NFX1-TYPE ZINC FINGER-CONTAINING PROTEIN 1"/>
    <property type="match status" value="1"/>
</dbReference>
<dbReference type="InterPro" id="IPR057373">
    <property type="entry name" value="ZNFX1"/>
</dbReference>
<dbReference type="InterPro" id="IPR041679">
    <property type="entry name" value="DNA2/NAM7-like_C"/>
</dbReference>
<dbReference type="PANTHER" id="PTHR10887">
    <property type="entry name" value="DNA2/NAM7 HELICASE FAMILY"/>
    <property type="match status" value="1"/>
</dbReference>
<evidence type="ECO:0000259" key="4">
    <source>
        <dbReference type="Pfam" id="PF13087"/>
    </source>
</evidence>
<evidence type="ECO:0000256" key="1">
    <source>
        <dbReference type="ARBA" id="ARBA00022806"/>
    </source>
</evidence>
<proteinExistence type="predicted"/>